<dbReference type="EMBL" id="FZNT01000002">
    <property type="protein sequence ID" value="SNR38205.1"/>
    <property type="molecule type" value="Genomic_DNA"/>
</dbReference>
<protein>
    <submittedName>
        <fullName evidence="2">LruC domain-containing protein</fullName>
    </submittedName>
</protein>
<proteinExistence type="predicted"/>
<dbReference type="OrthoDB" id="1204817at2"/>
<dbReference type="Gene3D" id="2.120.10.80">
    <property type="entry name" value="Kelch-type beta propeller"/>
    <property type="match status" value="1"/>
</dbReference>
<name>A0A238VV63_9FLAO</name>
<reference evidence="2 3" key="1">
    <citation type="submission" date="2017-06" db="EMBL/GenBank/DDBJ databases">
        <authorList>
            <person name="Kim H.J."/>
            <person name="Triplett B.A."/>
        </authorList>
    </citation>
    <scope>NUCLEOTIDE SEQUENCE [LARGE SCALE GENOMIC DNA]</scope>
    <source>
        <strain evidence="2 3">DSM 29150</strain>
    </source>
</reference>
<evidence type="ECO:0000313" key="2">
    <source>
        <dbReference type="EMBL" id="SNR38205.1"/>
    </source>
</evidence>
<organism evidence="2 3">
    <name type="scientific">Lutibacter agarilyticus</name>
    <dbReference type="NCBI Taxonomy" id="1109740"/>
    <lineage>
        <taxon>Bacteria</taxon>
        <taxon>Pseudomonadati</taxon>
        <taxon>Bacteroidota</taxon>
        <taxon>Flavobacteriia</taxon>
        <taxon>Flavobacteriales</taxon>
        <taxon>Flavobacteriaceae</taxon>
        <taxon>Lutibacter</taxon>
    </lineage>
</organism>
<accession>A0A238VV63</accession>
<dbReference type="PROSITE" id="PS51257">
    <property type="entry name" value="PROKAR_LIPOPROTEIN"/>
    <property type="match status" value="1"/>
</dbReference>
<dbReference type="Proteomes" id="UP000198384">
    <property type="component" value="Unassembled WGS sequence"/>
</dbReference>
<keyword evidence="3" id="KW-1185">Reference proteome</keyword>
<sequence length="678" mass="75826">MEKVIKIKPPMKNSKSTLLAATIIFLLVTSCTKDSISEVIVPEVVEVSELAIENLNIPNGFDFSTQQKVTVTINDSKSNVKYDIYAYSDEKYFAGNETYETEGGETVTEAVYKSDVLNKLIFSGVPYNGKLSQTITLPKYYTKIYIRRNDNLKFSSSIETISNKKVDYTHSAIAGKSTGTKVDDYLYCVNGSAELFQVDPVTGVYTYLSDMPMGSYTCAIDQANKDLYSIGKSSPYPLMKYSIENNTWETVANVQKGGPRLDYNYRDGLLYFSSGATLYTYDPTNGNTLNTWKINGLDSTSGGDLAFADDGTLFMCTFSGLYKLVLNENNEYDSTRISADNLPFQPTSMTFDSNQELWLANNSSSSDLIIMDTQTGGWQYNYGISANNNTNFERTINDLTTFRVYTETVEDIDTDGDGIIDRDDEYPEDANKAFEVFTPSKYGWGTIAFEDLWPSTGDYDFNDIALNYKVIAVLNSQNLAVQLDFIYNVKANGGSYINGFGLEIENFAPSLIESVTGTVLTQNYINVDANGTETGQENAVVILFDNMHTMKNKETTVSIKFKAPVSTDDLGTAPFNPFMIVNRIREKEVHLPNGHTTSLGKKSFDIEGINRDADGDYLTDNGLPWAINIVHDFKVPKEKVTIDTAYNYFKQWATSGGFEYADWYKDSAGYRNEQYIDN</sequence>
<dbReference type="NCBIfam" id="TIGR04456">
    <property type="entry name" value="LruC_dom"/>
    <property type="match status" value="1"/>
</dbReference>
<feature type="domain" description="DUF4842" evidence="1">
    <location>
        <begin position="481"/>
        <end position="664"/>
    </location>
</feature>
<dbReference type="InterPro" id="IPR031025">
    <property type="entry name" value="LruC_dom"/>
</dbReference>
<dbReference type="InterPro" id="IPR015915">
    <property type="entry name" value="Kelch-typ_b-propeller"/>
</dbReference>
<dbReference type="AlphaFoldDB" id="A0A238VV63"/>
<evidence type="ECO:0000313" key="3">
    <source>
        <dbReference type="Proteomes" id="UP000198384"/>
    </source>
</evidence>
<dbReference type="SUPFAM" id="SSF63825">
    <property type="entry name" value="YWTD domain"/>
    <property type="match status" value="1"/>
</dbReference>
<dbReference type="InterPro" id="IPR032295">
    <property type="entry name" value="DUF4842"/>
</dbReference>
<evidence type="ECO:0000259" key="1">
    <source>
        <dbReference type="Pfam" id="PF16130"/>
    </source>
</evidence>
<gene>
    <name evidence="2" type="ORF">SAMN06265371_102138</name>
</gene>
<dbReference type="Pfam" id="PF16130">
    <property type="entry name" value="DUF4842"/>
    <property type="match status" value="1"/>
</dbReference>